<comment type="function">
    <text evidence="1">Thiol-specific peroxidase that catalyzes the reduction of hydrogen peroxide and organic hydroperoxides to water and alcohols, respectively. Plays a role in cell protection against oxidative stress by detoxifying peroxides and as sensor of hydrogen peroxide-mediated signaling events.</text>
</comment>
<dbReference type="EC" id="1.11.1.24" evidence="3"/>
<keyword evidence="4" id="KW-0575">Peroxidase</keyword>
<name>A0A146GCG7_TERSA</name>
<dbReference type="PIRSF" id="PIRSF000239">
    <property type="entry name" value="AHPC"/>
    <property type="match status" value="1"/>
</dbReference>
<dbReference type="InterPro" id="IPR013766">
    <property type="entry name" value="Thioredoxin_domain"/>
</dbReference>
<evidence type="ECO:0000256" key="2">
    <source>
        <dbReference type="ARBA" id="ARBA00011245"/>
    </source>
</evidence>
<dbReference type="SUPFAM" id="SSF52833">
    <property type="entry name" value="Thioredoxin-like"/>
    <property type="match status" value="1"/>
</dbReference>
<dbReference type="RefSeq" id="WP_075081094.1">
    <property type="nucleotide sequence ID" value="NZ_BDCO01000003.1"/>
</dbReference>
<evidence type="ECO:0000256" key="10">
    <source>
        <dbReference type="ARBA" id="ARBA00038489"/>
    </source>
</evidence>
<feature type="domain" description="Thioredoxin" evidence="14">
    <location>
        <begin position="3"/>
        <end position="158"/>
    </location>
</feature>
<dbReference type="PROSITE" id="PS51352">
    <property type="entry name" value="THIOREDOXIN_2"/>
    <property type="match status" value="1"/>
</dbReference>
<evidence type="ECO:0000256" key="5">
    <source>
        <dbReference type="ARBA" id="ARBA00022862"/>
    </source>
</evidence>
<sequence>MVLAPGDIAPDFTAPVVGEGIPEGAQFTLSSSRGTPVILYFYPKDDTPGCTKQACDLRDRYSEVIENGARVFGVSVDPIETHKKFILKHNLPFPLISDADREIVQAYGVWVERSMYGKKYFGTERSTFVINPEGRVKSIYRKVKPEEHTGTVIEDLRHFEP</sequence>
<keyword evidence="5" id="KW-0049">Antioxidant</keyword>
<dbReference type="OrthoDB" id="9812811at2"/>
<keyword evidence="8" id="KW-0676">Redox-active center</keyword>
<dbReference type="GO" id="GO:0034599">
    <property type="term" value="P:cellular response to oxidative stress"/>
    <property type="evidence" value="ECO:0007669"/>
    <property type="project" value="TreeGrafter"/>
</dbReference>
<accession>A0A146GCG7</accession>
<evidence type="ECO:0000256" key="3">
    <source>
        <dbReference type="ARBA" id="ARBA00013017"/>
    </source>
</evidence>
<evidence type="ECO:0000259" key="14">
    <source>
        <dbReference type="PROSITE" id="PS51352"/>
    </source>
</evidence>
<proteinExistence type="inferred from homology"/>
<dbReference type="AlphaFoldDB" id="A0A146GCG7"/>
<dbReference type="PANTHER" id="PTHR42801:SF4">
    <property type="entry name" value="AHPC_TSA FAMILY PROTEIN"/>
    <property type="match status" value="1"/>
</dbReference>
<dbReference type="PANTHER" id="PTHR42801">
    <property type="entry name" value="THIOREDOXIN-DEPENDENT PEROXIDE REDUCTASE"/>
    <property type="match status" value="1"/>
</dbReference>
<dbReference type="GO" id="GO:0005737">
    <property type="term" value="C:cytoplasm"/>
    <property type="evidence" value="ECO:0007669"/>
    <property type="project" value="TreeGrafter"/>
</dbReference>
<dbReference type="InParanoid" id="A0A146GCG7"/>
<comment type="similarity">
    <text evidence="10">Belongs to the peroxiredoxin family. BCP/PrxQ subfamily.</text>
</comment>
<evidence type="ECO:0000313" key="16">
    <source>
        <dbReference type="Proteomes" id="UP000076023"/>
    </source>
</evidence>
<evidence type="ECO:0000256" key="13">
    <source>
        <dbReference type="PIRSR" id="PIRSR000239-1"/>
    </source>
</evidence>
<dbReference type="Proteomes" id="UP000076023">
    <property type="component" value="Unassembled WGS sequence"/>
</dbReference>
<evidence type="ECO:0000256" key="4">
    <source>
        <dbReference type="ARBA" id="ARBA00022559"/>
    </source>
</evidence>
<gene>
    <name evidence="15" type="ORF">TSACC_3330</name>
</gene>
<evidence type="ECO:0000256" key="11">
    <source>
        <dbReference type="ARBA" id="ARBA00042639"/>
    </source>
</evidence>
<dbReference type="Pfam" id="PF00578">
    <property type="entry name" value="AhpC-TSA"/>
    <property type="match status" value="1"/>
</dbReference>
<evidence type="ECO:0000313" key="15">
    <source>
        <dbReference type="EMBL" id="GAT35265.1"/>
    </source>
</evidence>
<keyword evidence="6" id="KW-0560">Oxidoreductase</keyword>
<protein>
    <recommendedName>
        <fullName evidence="3">thioredoxin-dependent peroxiredoxin</fullName>
        <ecNumber evidence="3">1.11.1.24</ecNumber>
    </recommendedName>
    <alternativeName>
        <fullName evidence="9">Thioredoxin peroxidase</fullName>
    </alternativeName>
    <alternativeName>
        <fullName evidence="11">Thioredoxin-dependent peroxiredoxin Bcp</fullName>
    </alternativeName>
</protein>
<dbReference type="InterPro" id="IPR000866">
    <property type="entry name" value="AhpC/TSA"/>
</dbReference>
<organism evidence="15 16">
    <name type="scientific">Terrimicrobium sacchariphilum</name>
    <dbReference type="NCBI Taxonomy" id="690879"/>
    <lineage>
        <taxon>Bacteria</taxon>
        <taxon>Pseudomonadati</taxon>
        <taxon>Verrucomicrobiota</taxon>
        <taxon>Terrimicrobiia</taxon>
        <taxon>Terrimicrobiales</taxon>
        <taxon>Terrimicrobiaceae</taxon>
        <taxon>Terrimicrobium</taxon>
    </lineage>
</organism>
<evidence type="ECO:0000256" key="7">
    <source>
        <dbReference type="ARBA" id="ARBA00023157"/>
    </source>
</evidence>
<dbReference type="InterPro" id="IPR036249">
    <property type="entry name" value="Thioredoxin-like_sf"/>
</dbReference>
<dbReference type="FunCoup" id="A0A146GCG7">
    <property type="interactions" value="525"/>
</dbReference>
<dbReference type="GO" id="GO:0045454">
    <property type="term" value="P:cell redox homeostasis"/>
    <property type="evidence" value="ECO:0007669"/>
    <property type="project" value="TreeGrafter"/>
</dbReference>
<evidence type="ECO:0000256" key="12">
    <source>
        <dbReference type="ARBA" id="ARBA00049091"/>
    </source>
</evidence>
<evidence type="ECO:0000256" key="1">
    <source>
        <dbReference type="ARBA" id="ARBA00003330"/>
    </source>
</evidence>
<evidence type="ECO:0000256" key="6">
    <source>
        <dbReference type="ARBA" id="ARBA00023002"/>
    </source>
</evidence>
<dbReference type="Gene3D" id="3.40.30.10">
    <property type="entry name" value="Glutaredoxin"/>
    <property type="match status" value="1"/>
</dbReference>
<dbReference type="FunFam" id="3.40.30.10:FF:000007">
    <property type="entry name" value="Thioredoxin-dependent thiol peroxidase"/>
    <property type="match status" value="1"/>
</dbReference>
<dbReference type="CDD" id="cd03017">
    <property type="entry name" value="PRX_BCP"/>
    <property type="match status" value="1"/>
</dbReference>
<evidence type="ECO:0000256" key="9">
    <source>
        <dbReference type="ARBA" id="ARBA00032824"/>
    </source>
</evidence>
<reference evidence="16" key="1">
    <citation type="journal article" date="2017" name="Genome Announc.">
        <title>Draft Genome Sequence of Terrimicrobium sacchariphilum NM-5T, a Facultative Anaerobic Soil Bacterium of the Class Spartobacteria.</title>
        <authorList>
            <person name="Qiu Y.L."/>
            <person name="Tourlousse D.M."/>
            <person name="Matsuura N."/>
            <person name="Ohashi A."/>
            <person name="Sekiguchi Y."/>
        </authorList>
    </citation>
    <scope>NUCLEOTIDE SEQUENCE [LARGE SCALE GENOMIC DNA]</scope>
    <source>
        <strain evidence="16">NM-5</strain>
    </source>
</reference>
<feature type="active site" description="Cysteine sulfenic acid (-SOH) intermediate; for peroxidase activity" evidence="13">
    <location>
        <position position="50"/>
    </location>
</feature>
<dbReference type="InterPro" id="IPR050924">
    <property type="entry name" value="Peroxiredoxin_BCP/PrxQ"/>
</dbReference>
<keyword evidence="7" id="KW-1015">Disulfide bond</keyword>
<comment type="catalytic activity">
    <reaction evidence="12">
        <text>a hydroperoxide + [thioredoxin]-dithiol = an alcohol + [thioredoxin]-disulfide + H2O</text>
        <dbReference type="Rhea" id="RHEA:62620"/>
        <dbReference type="Rhea" id="RHEA-COMP:10698"/>
        <dbReference type="Rhea" id="RHEA-COMP:10700"/>
        <dbReference type="ChEBI" id="CHEBI:15377"/>
        <dbReference type="ChEBI" id="CHEBI:29950"/>
        <dbReference type="ChEBI" id="CHEBI:30879"/>
        <dbReference type="ChEBI" id="CHEBI:35924"/>
        <dbReference type="ChEBI" id="CHEBI:50058"/>
        <dbReference type="EC" id="1.11.1.24"/>
    </reaction>
</comment>
<dbReference type="EMBL" id="BDCO01000003">
    <property type="protein sequence ID" value="GAT35265.1"/>
    <property type="molecule type" value="Genomic_DNA"/>
</dbReference>
<dbReference type="InterPro" id="IPR024706">
    <property type="entry name" value="Peroxiredoxin_AhpC-typ"/>
</dbReference>
<keyword evidence="16" id="KW-1185">Reference proteome</keyword>
<evidence type="ECO:0000256" key="8">
    <source>
        <dbReference type="ARBA" id="ARBA00023284"/>
    </source>
</evidence>
<dbReference type="STRING" id="690879.TSACC_3330"/>
<dbReference type="GO" id="GO:0008379">
    <property type="term" value="F:thioredoxin peroxidase activity"/>
    <property type="evidence" value="ECO:0007669"/>
    <property type="project" value="TreeGrafter"/>
</dbReference>
<comment type="subunit">
    <text evidence="2">Monomer.</text>
</comment>
<comment type="caution">
    <text evidence="15">The sequence shown here is derived from an EMBL/GenBank/DDBJ whole genome shotgun (WGS) entry which is preliminary data.</text>
</comment>